<dbReference type="InterPro" id="IPR005119">
    <property type="entry name" value="LysR_subst-bd"/>
</dbReference>
<dbReference type="CDD" id="cd08422">
    <property type="entry name" value="PBP2_CrgA_like"/>
    <property type="match status" value="1"/>
</dbReference>
<evidence type="ECO:0000256" key="1">
    <source>
        <dbReference type="ARBA" id="ARBA00009437"/>
    </source>
</evidence>
<dbReference type="PROSITE" id="PS50931">
    <property type="entry name" value="HTH_LYSR"/>
    <property type="match status" value="1"/>
</dbReference>
<protein>
    <submittedName>
        <fullName evidence="6">LysR family transcriptional regulator</fullName>
    </submittedName>
</protein>
<dbReference type="Pfam" id="PF03466">
    <property type="entry name" value="LysR_substrate"/>
    <property type="match status" value="1"/>
</dbReference>
<dbReference type="Gene3D" id="3.40.190.290">
    <property type="match status" value="1"/>
</dbReference>
<reference evidence="6 7" key="1">
    <citation type="submission" date="2024-04" db="EMBL/GenBank/DDBJ databases">
        <title>Biological Control Activity of Plant Growth Promoting Rhizobacteria Burkholderia pyrrocinia BX1 against Tobacco black shank Introduction Tobacco black shank (TBS) caused by the oomycete Phytophthora. nicotianae (P. nicotianae) has become a destructive soil.</title>
        <authorList>
            <person name="Liu X."/>
            <person name="Shu C."/>
        </authorList>
    </citation>
    <scope>NUCLEOTIDE SEQUENCE [LARGE SCALE GENOMIC DNA]</scope>
    <source>
        <strain evidence="6 7">BX1</strain>
        <plasmid evidence="6 7">unnamed</plasmid>
    </source>
</reference>
<evidence type="ECO:0000256" key="4">
    <source>
        <dbReference type="ARBA" id="ARBA00023163"/>
    </source>
</evidence>
<dbReference type="Pfam" id="PF00126">
    <property type="entry name" value="HTH_1"/>
    <property type="match status" value="1"/>
</dbReference>
<feature type="domain" description="HTH lysR-type" evidence="5">
    <location>
        <begin position="1"/>
        <end position="59"/>
    </location>
</feature>
<dbReference type="SUPFAM" id="SSF46785">
    <property type="entry name" value="Winged helix' DNA-binding domain"/>
    <property type="match status" value="1"/>
</dbReference>
<organism evidence="6 7">
    <name type="scientific">Burkholderia pyrrocinia</name>
    <name type="common">Pseudomonas pyrrocinia</name>
    <dbReference type="NCBI Taxonomy" id="60550"/>
    <lineage>
        <taxon>Bacteria</taxon>
        <taxon>Pseudomonadati</taxon>
        <taxon>Pseudomonadota</taxon>
        <taxon>Betaproteobacteria</taxon>
        <taxon>Burkholderiales</taxon>
        <taxon>Burkholderiaceae</taxon>
        <taxon>Burkholderia</taxon>
        <taxon>Burkholderia cepacia complex</taxon>
    </lineage>
</organism>
<dbReference type="EMBL" id="CP150851">
    <property type="protein sequence ID" value="WZW59466.1"/>
    <property type="molecule type" value="Genomic_DNA"/>
</dbReference>
<keyword evidence="2" id="KW-0805">Transcription regulation</keyword>
<dbReference type="Proteomes" id="UP001484179">
    <property type="component" value="Plasmid unnamed"/>
</dbReference>
<comment type="similarity">
    <text evidence="1">Belongs to the LysR transcriptional regulatory family.</text>
</comment>
<name>A0ABZ3BXA4_BURPY</name>
<evidence type="ECO:0000256" key="2">
    <source>
        <dbReference type="ARBA" id="ARBA00023015"/>
    </source>
</evidence>
<dbReference type="InterPro" id="IPR000847">
    <property type="entry name" value="LysR_HTH_N"/>
</dbReference>
<keyword evidence="4" id="KW-0804">Transcription</keyword>
<sequence>MDTLRAMRIFVRVAEVSGFTEAARQLNVSVTSVSRIVSALEGSLRARLLDRSTRRVLLTPVGERYIRHCRQILDCVDAAETEAAGGGIRPAGKLRIHASPALGQRYVMSLIARYRRRYPDVRVELILTHGQPDLFGEGAGTALTLHRNVPEPGLASRRLGQIFGIVCASREYIARHGVPQTPRDLADHVCLGVTMPGFRPDEWVLAGPDGSETTVPVRPDFQANVAEALATGVREGMGIGVLPMGSAAAGLRNGDFVRIMPDYRACVTNAYALYPPQRYRVDTIRTWIDFIENAFPELLSADEETLRCPEHAAA</sequence>
<gene>
    <name evidence="6" type="ORF">WN985_33590</name>
</gene>
<evidence type="ECO:0000259" key="5">
    <source>
        <dbReference type="PROSITE" id="PS50931"/>
    </source>
</evidence>
<proteinExistence type="inferred from homology"/>
<evidence type="ECO:0000313" key="6">
    <source>
        <dbReference type="EMBL" id="WZW59466.1"/>
    </source>
</evidence>
<dbReference type="PANTHER" id="PTHR30537:SF5">
    <property type="entry name" value="HTH-TYPE TRANSCRIPTIONAL ACTIVATOR TTDR-RELATED"/>
    <property type="match status" value="1"/>
</dbReference>
<dbReference type="InterPro" id="IPR036390">
    <property type="entry name" value="WH_DNA-bd_sf"/>
</dbReference>
<evidence type="ECO:0000256" key="3">
    <source>
        <dbReference type="ARBA" id="ARBA00023125"/>
    </source>
</evidence>
<dbReference type="InterPro" id="IPR058163">
    <property type="entry name" value="LysR-type_TF_proteobact-type"/>
</dbReference>
<dbReference type="PANTHER" id="PTHR30537">
    <property type="entry name" value="HTH-TYPE TRANSCRIPTIONAL REGULATOR"/>
    <property type="match status" value="1"/>
</dbReference>
<geneLocation type="plasmid" evidence="6 7">
    <name>unnamed</name>
</geneLocation>
<dbReference type="RefSeq" id="WP_342312641.1">
    <property type="nucleotide sequence ID" value="NZ_CP150851.1"/>
</dbReference>
<evidence type="ECO:0000313" key="7">
    <source>
        <dbReference type="Proteomes" id="UP001484179"/>
    </source>
</evidence>
<dbReference type="Gene3D" id="1.10.10.10">
    <property type="entry name" value="Winged helix-like DNA-binding domain superfamily/Winged helix DNA-binding domain"/>
    <property type="match status" value="1"/>
</dbReference>
<keyword evidence="3" id="KW-0238">DNA-binding</keyword>
<dbReference type="InterPro" id="IPR036388">
    <property type="entry name" value="WH-like_DNA-bd_sf"/>
</dbReference>
<dbReference type="SUPFAM" id="SSF53850">
    <property type="entry name" value="Periplasmic binding protein-like II"/>
    <property type="match status" value="1"/>
</dbReference>
<accession>A0ABZ3BXA4</accession>
<keyword evidence="6" id="KW-0614">Plasmid</keyword>
<keyword evidence="7" id="KW-1185">Reference proteome</keyword>